<protein>
    <submittedName>
        <fullName evidence="1">Uncharacterized protein</fullName>
    </submittedName>
</protein>
<dbReference type="AlphaFoldDB" id="A0A6A5QCT8"/>
<organism evidence="1 2">
    <name type="scientific">Ampelomyces quisqualis</name>
    <name type="common">Powdery mildew agent</name>
    <dbReference type="NCBI Taxonomy" id="50730"/>
    <lineage>
        <taxon>Eukaryota</taxon>
        <taxon>Fungi</taxon>
        <taxon>Dikarya</taxon>
        <taxon>Ascomycota</taxon>
        <taxon>Pezizomycotina</taxon>
        <taxon>Dothideomycetes</taxon>
        <taxon>Pleosporomycetidae</taxon>
        <taxon>Pleosporales</taxon>
        <taxon>Pleosporineae</taxon>
        <taxon>Phaeosphaeriaceae</taxon>
        <taxon>Ampelomyces</taxon>
    </lineage>
</organism>
<dbReference type="EMBL" id="ML979139">
    <property type="protein sequence ID" value="KAF1913153.1"/>
    <property type="molecule type" value="Genomic_DNA"/>
</dbReference>
<sequence>MCDSTFAFGQRGSHFLQCPSTREVARLPSKLSALLSSAQLHRVYHVALGFEDSFLITWRDDQYQDRIDSYGIPTELKEFLCARNAQQAFVRNIPNIRCSLGPYNSSFFANDGSAYRWMNLPPSLLSALQTRIKDGSWIDQPRIVALGANDNFVMITQNHATIWDLAHYKTVANLLQFSKTQEDRISEIHYIVLHAHRFGSFITQSRNGTLIYDNLPPHSNPAMQIMLTPILNDTRALERTPPVRRESAFKENVQRRPSNLQRRAQLRRDWGEHKQQFTAQTKGMKVSLSLSVSIGRSAKLLG</sequence>
<dbReference type="Proteomes" id="UP000800096">
    <property type="component" value="Unassembled WGS sequence"/>
</dbReference>
<dbReference type="OrthoDB" id="5149635at2759"/>
<keyword evidence="2" id="KW-1185">Reference proteome</keyword>
<accession>A0A6A5QCT8</accession>
<reference evidence="1" key="1">
    <citation type="journal article" date="2020" name="Stud. Mycol.">
        <title>101 Dothideomycetes genomes: a test case for predicting lifestyles and emergence of pathogens.</title>
        <authorList>
            <person name="Haridas S."/>
            <person name="Albert R."/>
            <person name="Binder M."/>
            <person name="Bloem J."/>
            <person name="Labutti K."/>
            <person name="Salamov A."/>
            <person name="Andreopoulos B."/>
            <person name="Baker S."/>
            <person name="Barry K."/>
            <person name="Bills G."/>
            <person name="Bluhm B."/>
            <person name="Cannon C."/>
            <person name="Castanera R."/>
            <person name="Culley D."/>
            <person name="Daum C."/>
            <person name="Ezra D."/>
            <person name="Gonzalez J."/>
            <person name="Henrissat B."/>
            <person name="Kuo A."/>
            <person name="Liang C."/>
            <person name="Lipzen A."/>
            <person name="Lutzoni F."/>
            <person name="Magnuson J."/>
            <person name="Mondo S."/>
            <person name="Nolan M."/>
            <person name="Ohm R."/>
            <person name="Pangilinan J."/>
            <person name="Park H.-J."/>
            <person name="Ramirez L."/>
            <person name="Alfaro M."/>
            <person name="Sun H."/>
            <person name="Tritt A."/>
            <person name="Yoshinaga Y."/>
            <person name="Zwiers L.-H."/>
            <person name="Turgeon B."/>
            <person name="Goodwin S."/>
            <person name="Spatafora J."/>
            <person name="Crous P."/>
            <person name="Grigoriev I."/>
        </authorList>
    </citation>
    <scope>NUCLEOTIDE SEQUENCE</scope>
    <source>
        <strain evidence="1">HMLAC05119</strain>
    </source>
</reference>
<proteinExistence type="predicted"/>
<name>A0A6A5QCT8_AMPQU</name>
<evidence type="ECO:0000313" key="2">
    <source>
        <dbReference type="Proteomes" id="UP000800096"/>
    </source>
</evidence>
<evidence type="ECO:0000313" key="1">
    <source>
        <dbReference type="EMBL" id="KAF1913153.1"/>
    </source>
</evidence>
<gene>
    <name evidence="1" type="ORF">BDU57DRAFT_346260</name>
</gene>